<keyword evidence="6" id="KW-1185">Reference proteome</keyword>
<keyword evidence="2" id="KW-0963">Cytoplasm</keyword>
<dbReference type="InterPro" id="IPR029479">
    <property type="entry name" value="Nitroreductase"/>
</dbReference>
<dbReference type="CDD" id="cd02140">
    <property type="entry name" value="Frm2-like"/>
    <property type="match status" value="1"/>
</dbReference>
<reference evidence="5" key="1">
    <citation type="submission" date="2019-12" db="EMBL/GenBank/DDBJ databases">
        <authorList>
            <person name="zhang j."/>
            <person name="sun C.M."/>
        </authorList>
    </citation>
    <scope>NUCLEOTIDE SEQUENCE</scope>
    <source>
        <strain evidence="5">NS-1</strain>
    </source>
</reference>
<evidence type="ECO:0000313" key="5">
    <source>
        <dbReference type="EMBL" id="QTL99689.1"/>
    </source>
</evidence>
<dbReference type="PANTHER" id="PTHR43035:SF1">
    <property type="entry name" value="FATTY ACID REPRESSION MUTANT PROTEIN 2-RELATED"/>
    <property type="match status" value="1"/>
</dbReference>
<dbReference type="Proteomes" id="UP000665020">
    <property type="component" value="Chromosome"/>
</dbReference>
<gene>
    <name evidence="5" type="ORF">GM661_17885</name>
</gene>
<dbReference type="Gene3D" id="3.40.109.10">
    <property type="entry name" value="NADH Oxidase"/>
    <property type="match status" value="1"/>
</dbReference>
<proteinExistence type="predicted"/>
<organism evidence="5 6">
    <name type="scientific">Iocasia fonsfrigidae</name>
    <dbReference type="NCBI Taxonomy" id="2682810"/>
    <lineage>
        <taxon>Bacteria</taxon>
        <taxon>Bacillati</taxon>
        <taxon>Bacillota</taxon>
        <taxon>Clostridia</taxon>
        <taxon>Halanaerobiales</taxon>
        <taxon>Halanaerobiaceae</taxon>
        <taxon>Iocasia</taxon>
    </lineage>
</organism>
<dbReference type="KEGG" id="ifn:GM661_17885"/>
<dbReference type="GO" id="GO:0016491">
    <property type="term" value="F:oxidoreductase activity"/>
    <property type="evidence" value="ECO:0007669"/>
    <property type="project" value="UniProtKB-KW"/>
</dbReference>
<comment type="subcellular location">
    <subcellularLocation>
        <location evidence="1">Cytoplasm</location>
    </subcellularLocation>
</comment>
<dbReference type="RefSeq" id="WP_230868016.1">
    <property type="nucleotide sequence ID" value="NZ_CP046640.1"/>
</dbReference>
<dbReference type="GO" id="GO:0034599">
    <property type="term" value="P:cellular response to oxidative stress"/>
    <property type="evidence" value="ECO:0007669"/>
    <property type="project" value="InterPro"/>
</dbReference>
<dbReference type="GO" id="GO:0005737">
    <property type="term" value="C:cytoplasm"/>
    <property type="evidence" value="ECO:0007669"/>
    <property type="project" value="UniProtKB-SubCell"/>
</dbReference>
<protein>
    <submittedName>
        <fullName evidence="5">Nitroreductase</fullName>
    </submittedName>
</protein>
<accession>A0A8A7KJC4</accession>
<keyword evidence="3" id="KW-0560">Oxidoreductase</keyword>
<evidence type="ECO:0000256" key="3">
    <source>
        <dbReference type="ARBA" id="ARBA00023002"/>
    </source>
</evidence>
<evidence type="ECO:0000256" key="1">
    <source>
        <dbReference type="ARBA" id="ARBA00004496"/>
    </source>
</evidence>
<dbReference type="Pfam" id="PF00881">
    <property type="entry name" value="Nitroreductase"/>
    <property type="match status" value="1"/>
</dbReference>
<name>A0A8A7KJC4_9FIRM</name>
<dbReference type="SUPFAM" id="SSF55469">
    <property type="entry name" value="FMN-dependent nitroreductase-like"/>
    <property type="match status" value="1"/>
</dbReference>
<dbReference type="FunFam" id="3.40.109.10:FF:000001">
    <property type="entry name" value="Nitroreductase family"/>
    <property type="match status" value="1"/>
</dbReference>
<dbReference type="InterPro" id="IPR033877">
    <property type="entry name" value="Frm2/Hbn1"/>
</dbReference>
<sequence length="199" mass="23150">MRKDFYLAVQNRRSYYGIGKEKVVSEKKIEEVVKSAVKYTPSAFNSQGARVVVLFGDNHNELWDITKETLKEIVPEEEFAATEEKIASFRNGYGTVLFFIDDDVVKQLQKEYTLYKDNFPVWAQQSNGMLQYVVWTSLELEGLGASLQHYNPLIDDRVKSKWNLPDNWRLIAQMPFGKILATPEDKQFQPVEERVKIFN</sequence>
<evidence type="ECO:0000313" key="6">
    <source>
        <dbReference type="Proteomes" id="UP000665020"/>
    </source>
</evidence>
<dbReference type="InterPro" id="IPR000415">
    <property type="entry name" value="Nitroreductase-like"/>
</dbReference>
<dbReference type="PANTHER" id="PTHR43035">
    <property type="entry name" value="FATTY ACID REPRESSION MUTANT PROTEIN 2-RELATED"/>
    <property type="match status" value="1"/>
</dbReference>
<evidence type="ECO:0000256" key="2">
    <source>
        <dbReference type="ARBA" id="ARBA00022490"/>
    </source>
</evidence>
<dbReference type="AlphaFoldDB" id="A0A8A7KJC4"/>
<evidence type="ECO:0000259" key="4">
    <source>
        <dbReference type="Pfam" id="PF00881"/>
    </source>
</evidence>
<dbReference type="EMBL" id="CP046640">
    <property type="protein sequence ID" value="QTL99689.1"/>
    <property type="molecule type" value="Genomic_DNA"/>
</dbReference>
<feature type="domain" description="Nitroreductase" evidence="4">
    <location>
        <begin position="10"/>
        <end position="178"/>
    </location>
</feature>